<evidence type="ECO:0000313" key="2">
    <source>
        <dbReference type="EMBL" id="KAE9602500.1"/>
    </source>
</evidence>
<dbReference type="AlphaFoldDB" id="A0A6A5M505"/>
<dbReference type="Proteomes" id="UP000447434">
    <property type="component" value="Chromosome 12"/>
</dbReference>
<dbReference type="CDD" id="cd06121">
    <property type="entry name" value="cupin_YML079wp"/>
    <property type="match status" value="1"/>
</dbReference>
<evidence type="ECO:0000259" key="1">
    <source>
        <dbReference type="Pfam" id="PF06172"/>
    </source>
</evidence>
<protein>
    <submittedName>
        <fullName evidence="2">Putative rmlC-like jelly roll protein</fullName>
    </submittedName>
</protein>
<dbReference type="EMBL" id="WOCE01000012">
    <property type="protein sequence ID" value="KAE9602500.1"/>
    <property type="molecule type" value="Genomic_DNA"/>
</dbReference>
<dbReference type="InterPro" id="IPR011051">
    <property type="entry name" value="RmlC_Cupin_sf"/>
</dbReference>
<dbReference type="InterPro" id="IPR014710">
    <property type="entry name" value="RmlC-like_jellyroll"/>
</dbReference>
<evidence type="ECO:0000313" key="3">
    <source>
        <dbReference type="Proteomes" id="UP000447434"/>
    </source>
</evidence>
<accession>A0A6A5M505</accession>
<gene>
    <name evidence="2" type="ORF">Lalb_Chr12g0200241</name>
</gene>
<organism evidence="2 3">
    <name type="scientific">Lupinus albus</name>
    <name type="common">White lupine</name>
    <name type="synonym">Lupinus termis</name>
    <dbReference type="NCBI Taxonomy" id="3870"/>
    <lineage>
        <taxon>Eukaryota</taxon>
        <taxon>Viridiplantae</taxon>
        <taxon>Streptophyta</taxon>
        <taxon>Embryophyta</taxon>
        <taxon>Tracheophyta</taxon>
        <taxon>Spermatophyta</taxon>
        <taxon>Magnoliopsida</taxon>
        <taxon>eudicotyledons</taxon>
        <taxon>Gunneridae</taxon>
        <taxon>Pentapetalae</taxon>
        <taxon>rosids</taxon>
        <taxon>fabids</taxon>
        <taxon>Fabales</taxon>
        <taxon>Fabaceae</taxon>
        <taxon>Papilionoideae</taxon>
        <taxon>50 kb inversion clade</taxon>
        <taxon>genistoids sensu lato</taxon>
        <taxon>core genistoids</taxon>
        <taxon>Genisteae</taxon>
        <taxon>Lupinus</taxon>
    </lineage>
</organism>
<feature type="domain" description="DUF985" evidence="1">
    <location>
        <begin position="7"/>
        <end position="168"/>
    </location>
</feature>
<dbReference type="InterPro" id="IPR009327">
    <property type="entry name" value="Cupin_DUF985"/>
</dbReference>
<reference evidence="3" key="1">
    <citation type="journal article" date="2020" name="Nat. Commun.">
        <title>Genome sequence of the cluster root forming white lupin.</title>
        <authorList>
            <person name="Hufnagel B."/>
            <person name="Marques A."/>
            <person name="Soriano A."/>
            <person name="Marques L."/>
            <person name="Divol F."/>
            <person name="Doumas P."/>
            <person name="Sallet E."/>
            <person name="Mancinotti D."/>
            <person name="Carrere S."/>
            <person name="Marande W."/>
            <person name="Arribat S."/>
            <person name="Keller J."/>
            <person name="Huneau C."/>
            <person name="Blein T."/>
            <person name="Aime D."/>
            <person name="Laguerre M."/>
            <person name="Taylor J."/>
            <person name="Schubert V."/>
            <person name="Nelson M."/>
            <person name="Geu-Flores F."/>
            <person name="Crespi M."/>
            <person name="Gallardo-Guerrero K."/>
            <person name="Delaux P.-M."/>
            <person name="Salse J."/>
            <person name="Berges H."/>
            <person name="Guyot R."/>
            <person name="Gouzy J."/>
            <person name="Peret B."/>
        </authorList>
    </citation>
    <scope>NUCLEOTIDE SEQUENCE [LARGE SCALE GENOMIC DNA]</scope>
    <source>
        <strain evidence="3">cv. Amiga</strain>
    </source>
</reference>
<dbReference type="Pfam" id="PF06172">
    <property type="entry name" value="Cupin_5"/>
    <property type="match status" value="1"/>
</dbReference>
<keyword evidence="3" id="KW-1185">Reference proteome</keyword>
<dbReference type="PANTHER" id="PTHR33387:SF3">
    <property type="entry name" value="DUF985 DOMAIN-CONTAINING PROTEIN"/>
    <property type="match status" value="1"/>
</dbReference>
<proteinExistence type="predicted"/>
<dbReference type="SUPFAM" id="SSF51182">
    <property type="entry name" value="RmlC-like cupins"/>
    <property type="match status" value="1"/>
</dbReference>
<dbReference type="Gene3D" id="2.60.120.10">
    <property type="entry name" value="Jelly Rolls"/>
    <property type="match status" value="1"/>
</dbReference>
<dbReference type="PANTHER" id="PTHR33387">
    <property type="entry name" value="RMLC-LIKE JELLY ROLL FOLD PROTEIN"/>
    <property type="match status" value="1"/>
</dbReference>
<dbReference type="OrthoDB" id="6614653at2759"/>
<dbReference type="InterPro" id="IPR039935">
    <property type="entry name" value="YML079W-like"/>
</dbReference>
<comment type="caution">
    <text evidence="2">The sequence shown here is derived from an EMBL/GenBank/DDBJ whole genome shotgun (WGS) entry which is preliminary data.</text>
</comment>
<name>A0A6A5M505_LUPAL</name>
<sequence>MSLTASEIAAKLNLQAHHQGGFYSETFRDDSVLLQKSQLPPQYNGDRPVSCSMNFLIPSGSVCRAHRIPGSETWHYYLGESLTIVELNEKDGGVKLTRLGPDLSDGEIPQYTVPFGSDVWVGAFPTHDFSIFSDKEFIKASERDGESHYSFVGLTCAPAFHLEDYELAKSSDLIPHFPHLEPLLNALIYHDSE</sequence>